<comment type="subcellular location">
    <subcellularLocation>
        <location evidence="1">Cell membrane</location>
        <topology evidence="1">Multi-pass membrane protein</topology>
    </subcellularLocation>
</comment>
<dbReference type="PANTHER" id="PTHR34390:SF2">
    <property type="entry name" value="SUCCINATE TRANSPORTER SUBUNIT YJJP-RELATED"/>
    <property type="match status" value="1"/>
</dbReference>
<dbReference type="eggNOG" id="COG2966">
    <property type="taxonomic scope" value="Bacteria"/>
</dbReference>
<dbReference type="GO" id="GO:0005886">
    <property type="term" value="C:plasma membrane"/>
    <property type="evidence" value="ECO:0007669"/>
    <property type="project" value="UniProtKB-SubCell"/>
</dbReference>
<comment type="caution">
    <text evidence="9">The sequence shown here is derived from an EMBL/GenBank/DDBJ whole genome shotgun (WGS) entry which is preliminary data.</text>
</comment>
<dbReference type="STRING" id="154621.RV11_GL001669"/>
<evidence type="ECO:0000313" key="10">
    <source>
        <dbReference type="Proteomes" id="UP000013785"/>
    </source>
</evidence>
<evidence type="ECO:0000256" key="7">
    <source>
        <dbReference type="SAM" id="Phobius"/>
    </source>
</evidence>
<dbReference type="GO" id="GO:0015744">
    <property type="term" value="P:succinate transport"/>
    <property type="evidence" value="ECO:0007669"/>
    <property type="project" value="TreeGrafter"/>
</dbReference>
<keyword evidence="10" id="KW-1185">Reference proteome</keyword>
<keyword evidence="3 7" id="KW-0812">Transmembrane</keyword>
<evidence type="ECO:0000256" key="3">
    <source>
        <dbReference type="ARBA" id="ARBA00022692"/>
    </source>
</evidence>
<dbReference type="PANTHER" id="PTHR34390">
    <property type="entry name" value="UPF0442 PROTEIN YJJB-RELATED"/>
    <property type="match status" value="1"/>
</dbReference>
<evidence type="ECO:0000256" key="1">
    <source>
        <dbReference type="ARBA" id="ARBA00004651"/>
    </source>
</evidence>
<dbReference type="Pfam" id="PF06738">
    <property type="entry name" value="ThrE"/>
    <property type="match status" value="1"/>
</dbReference>
<dbReference type="Proteomes" id="UP000013785">
    <property type="component" value="Unassembled WGS sequence"/>
</dbReference>
<feature type="transmembrane region" description="Helical" evidence="7">
    <location>
        <begin position="235"/>
        <end position="255"/>
    </location>
</feature>
<keyword evidence="4 7" id="KW-1133">Transmembrane helix</keyword>
<feature type="transmembrane region" description="Helical" evidence="7">
    <location>
        <begin position="172"/>
        <end position="194"/>
    </location>
</feature>
<dbReference type="HOGENOM" id="CLU_070277_0_0_9"/>
<evidence type="ECO:0000256" key="4">
    <source>
        <dbReference type="ARBA" id="ARBA00022989"/>
    </source>
</evidence>
<name>R3WK46_9ENTE</name>
<sequence length="256" mass="27985">MTGGSSLAEQMTEKLLETCLLAGKIMMESNAEMYRVEDTMSRIALASGNYRLVSYVTQTGLFVGIDQSSTIRMEQITNRSINLEKVVKVNNLSREYVSGAMDLDALLRKLKELDKERIFFPIWLQIISAAVISGAIMILFGGTFTDLPITLAIGGIGYSIYLSGLRFFRIRFLAEFLSSLFIGFAGILCARIGLGISEDMIIIGCVMPLVPGVQITNAIRDLLAGHYLSGVSRGTEALMTASMIGFAIAFVFQFLG</sequence>
<dbReference type="InterPro" id="IPR010619">
    <property type="entry name" value="ThrE-like_N"/>
</dbReference>
<dbReference type="InterPro" id="IPR050539">
    <property type="entry name" value="ThrE_Dicarb/AminoAcid_Exp"/>
</dbReference>
<evidence type="ECO:0000256" key="5">
    <source>
        <dbReference type="ARBA" id="ARBA00023136"/>
    </source>
</evidence>
<dbReference type="EMBL" id="AJAT01000017">
    <property type="protein sequence ID" value="EOL42275.1"/>
    <property type="molecule type" value="Genomic_DNA"/>
</dbReference>
<proteinExistence type="inferred from homology"/>
<feature type="domain" description="Threonine/serine exporter-like N-terminal" evidence="8">
    <location>
        <begin position="18"/>
        <end position="254"/>
    </location>
</feature>
<evidence type="ECO:0000259" key="8">
    <source>
        <dbReference type="Pfam" id="PF06738"/>
    </source>
</evidence>
<dbReference type="AlphaFoldDB" id="R3WK46"/>
<evidence type="ECO:0000256" key="6">
    <source>
        <dbReference type="ARBA" id="ARBA00034125"/>
    </source>
</evidence>
<comment type="similarity">
    <text evidence="6">Belongs to the ThrE exporter (TC 2.A.79) family.</text>
</comment>
<accession>R3WK46</accession>
<reference evidence="9 10" key="1">
    <citation type="submission" date="2013-02" db="EMBL/GenBank/DDBJ databases">
        <title>The Genome Sequence of Enterococcus phoeniculicola BAA-412.</title>
        <authorList>
            <consortium name="The Broad Institute Genome Sequencing Platform"/>
            <consortium name="The Broad Institute Genome Sequencing Center for Infectious Disease"/>
            <person name="Earl A.M."/>
            <person name="Gilmore M.S."/>
            <person name="Lebreton F."/>
            <person name="Walker B."/>
            <person name="Young S.K."/>
            <person name="Zeng Q."/>
            <person name="Gargeya S."/>
            <person name="Fitzgerald M."/>
            <person name="Haas B."/>
            <person name="Abouelleil A."/>
            <person name="Alvarado L."/>
            <person name="Arachchi H.M."/>
            <person name="Berlin A.M."/>
            <person name="Chapman S.B."/>
            <person name="Dewar J."/>
            <person name="Goldberg J."/>
            <person name="Griggs A."/>
            <person name="Gujja S."/>
            <person name="Hansen M."/>
            <person name="Howarth C."/>
            <person name="Imamovic A."/>
            <person name="Larimer J."/>
            <person name="McCowan C."/>
            <person name="Murphy C."/>
            <person name="Neiman D."/>
            <person name="Pearson M."/>
            <person name="Priest M."/>
            <person name="Roberts A."/>
            <person name="Saif S."/>
            <person name="Shea T."/>
            <person name="Sisk P."/>
            <person name="Sykes S."/>
            <person name="Wortman J."/>
            <person name="Nusbaum C."/>
            <person name="Birren B."/>
        </authorList>
    </citation>
    <scope>NUCLEOTIDE SEQUENCE [LARGE SCALE GENOMIC DNA]</scope>
    <source>
        <strain evidence="9 10">ATCC BAA-412</strain>
    </source>
</reference>
<evidence type="ECO:0000256" key="2">
    <source>
        <dbReference type="ARBA" id="ARBA00022475"/>
    </source>
</evidence>
<dbReference type="GO" id="GO:0022857">
    <property type="term" value="F:transmembrane transporter activity"/>
    <property type="evidence" value="ECO:0007669"/>
    <property type="project" value="InterPro"/>
</dbReference>
<keyword evidence="5 7" id="KW-0472">Membrane</keyword>
<dbReference type="PATRIC" id="fig|1158610.3.peg.2608"/>
<keyword evidence="2" id="KW-1003">Cell membrane</keyword>
<organism evidence="9 10">
    <name type="scientific">Enterococcus phoeniculicola ATCC BAA-412</name>
    <dbReference type="NCBI Taxonomy" id="1158610"/>
    <lineage>
        <taxon>Bacteria</taxon>
        <taxon>Bacillati</taxon>
        <taxon>Bacillota</taxon>
        <taxon>Bacilli</taxon>
        <taxon>Lactobacillales</taxon>
        <taxon>Enterococcaceae</taxon>
        <taxon>Enterococcus</taxon>
    </lineage>
</organism>
<protein>
    <recommendedName>
        <fullName evidence="8">Threonine/serine exporter-like N-terminal domain-containing protein</fullName>
    </recommendedName>
</protein>
<feature type="transmembrane region" description="Helical" evidence="7">
    <location>
        <begin position="147"/>
        <end position="165"/>
    </location>
</feature>
<evidence type="ECO:0000313" key="9">
    <source>
        <dbReference type="EMBL" id="EOL42275.1"/>
    </source>
</evidence>
<feature type="transmembrane region" description="Helical" evidence="7">
    <location>
        <begin position="118"/>
        <end position="141"/>
    </location>
</feature>
<gene>
    <name evidence="9" type="ORF">UC3_02627</name>
</gene>